<feature type="transmembrane region" description="Helical" evidence="7">
    <location>
        <begin position="15"/>
        <end position="39"/>
    </location>
</feature>
<accession>A0A2U9IUI2</accession>
<dbReference type="Pfam" id="PF07690">
    <property type="entry name" value="MFS_1"/>
    <property type="match status" value="1"/>
</dbReference>
<evidence type="ECO:0000256" key="4">
    <source>
        <dbReference type="ARBA" id="ARBA00022989"/>
    </source>
</evidence>
<dbReference type="Gene3D" id="1.20.1250.20">
    <property type="entry name" value="MFS general substrate transporter like domains"/>
    <property type="match status" value="1"/>
</dbReference>
<feature type="transmembrane region" description="Helical" evidence="7">
    <location>
        <begin position="317"/>
        <end position="339"/>
    </location>
</feature>
<organism evidence="8 9">
    <name type="scientific">Metallosphaera hakonensis JCM 8857 = DSM 7519</name>
    <dbReference type="NCBI Taxonomy" id="1293036"/>
    <lineage>
        <taxon>Archaea</taxon>
        <taxon>Thermoproteota</taxon>
        <taxon>Thermoprotei</taxon>
        <taxon>Sulfolobales</taxon>
        <taxon>Sulfolobaceae</taxon>
        <taxon>Metallosphaera</taxon>
    </lineage>
</organism>
<dbReference type="SUPFAM" id="SSF103473">
    <property type="entry name" value="MFS general substrate transporter"/>
    <property type="match status" value="1"/>
</dbReference>
<feature type="region of interest" description="Disordered" evidence="6">
    <location>
        <begin position="372"/>
        <end position="392"/>
    </location>
</feature>
<dbReference type="InterPro" id="IPR036259">
    <property type="entry name" value="MFS_trans_sf"/>
</dbReference>
<feature type="compositionally biased region" description="Acidic residues" evidence="6">
    <location>
        <begin position="383"/>
        <end position="392"/>
    </location>
</feature>
<keyword evidence="4 7" id="KW-1133">Transmembrane helix</keyword>
<dbReference type="STRING" id="1293036.GCA_001315825_00916"/>
<reference evidence="8 9" key="1">
    <citation type="submission" date="2018-05" db="EMBL/GenBank/DDBJ databases">
        <title>Complete Genome Sequences of Extremely Thermoacidophilic, Metal-Mobilizing Type-Strain Members of the Archaeal Family Sulfolobaceae: Acidianus brierleyi DSM-1651T, Acidianus sulfidivorans DSM-18786T, Metallosphaera hakonensis DSM-7519T, and Metallosphaera prunae DSM-10039T.</title>
        <authorList>
            <person name="Counts J.A."/>
            <person name="Kelly R.M."/>
        </authorList>
    </citation>
    <scope>NUCLEOTIDE SEQUENCE [LARGE SCALE GENOMIC DNA]</scope>
    <source>
        <strain evidence="8 9">HO1-1</strain>
    </source>
</reference>
<keyword evidence="3 7" id="KW-0812">Transmembrane</keyword>
<dbReference type="Proteomes" id="UP000247586">
    <property type="component" value="Chromosome"/>
</dbReference>
<feature type="transmembrane region" description="Helical" evidence="7">
    <location>
        <begin position="345"/>
        <end position="365"/>
    </location>
</feature>
<proteinExistence type="predicted"/>
<evidence type="ECO:0000256" key="7">
    <source>
        <dbReference type="SAM" id="Phobius"/>
    </source>
</evidence>
<feature type="transmembrane region" description="Helical" evidence="7">
    <location>
        <begin position="198"/>
        <end position="222"/>
    </location>
</feature>
<feature type="transmembrane region" description="Helical" evidence="7">
    <location>
        <begin position="228"/>
        <end position="248"/>
    </location>
</feature>
<reference evidence="9" key="3">
    <citation type="submission" date="2020-03" db="EMBL/GenBank/DDBJ databases">
        <title>Sequencing and Assembly of Multiple Reported Metal-Biooxidizing Members of the Extremely Thermoacidophilic Archaeal Family Sulfolobaceae.</title>
        <authorList>
            <person name="Counts J.A."/>
            <person name="Kelly R.M."/>
        </authorList>
    </citation>
    <scope>NUCLEOTIDE SEQUENCE [LARGE SCALE GENOMIC DNA]</scope>
    <source>
        <strain evidence="9">HO1-1</strain>
    </source>
</reference>
<evidence type="ECO:0000256" key="2">
    <source>
        <dbReference type="ARBA" id="ARBA00022475"/>
    </source>
</evidence>
<feature type="transmembrane region" description="Helical" evidence="7">
    <location>
        <begin position="45"/>
        <end position="64"/>
    </location>
</feature>
<feature type="transmembrane region" description="Helical" evidence="7">
    <location>
        <begin position="153"/>
        <end position="177"/>
    </location>
</feature>
<evidence type="ECO:0008006" key="10">
    <source>
        <dbReference type="Google" id="ProtNLM"/>
    </source>
</evidence>
<dbReference type="GO" id="GO:0005886">
    <property type="term" value="C:plasma membrane"/>
    <property type="evidence" value="ECO:0007669"/>
    <property type="project" value="UniProtKB-SubCell"/>
</dbReference>
<dbReference type="OrthoDB" id="44233at2157"/>
<dbReference type="EMBL" id="CP029287">
    <property type="protein sequence ID" value="AWR99709.1"/>
    <property type="molecule type" value="Genomic_DNA"/>
</dbReference>
<dbReference type="GO" id="GO:0022857">
    <property type="term" value="F:transmembrane transporter activity"/>
    <property type="evidence" value="ECO:0007669"/>
    <property type="project" value="InterPro"/>
</dbReference>
<dbReference type="GeneID" id="36835361"/>
<evidence type="ECO:0000256" key="3">
    <source>
        <dbReference type="ARBA" id="ARBA00022692"/>
    </source>
</evidence>
<evidence type="ECO:0000256" key="5">
    <source>
        <dbReference type="ARBA" id="ARBA00023136"/>
    </source>
</evidence>
<evidence type="ECO:0000313" key="9">
    <source>
        <dbReference type="Proteomes" id="UP000247586"/>
    </source>
</evidence>
<feature type="transmembrane region" description="Helical" evidence="7">
    <location>
        <begin position="260"/>
        <end position="277"/>
    </location>
</feature>
<protein>
    <recommendedName>
        <fullName evidence="10">MFS transporter</fullName>
    </recommendedName>
</protein>
<sequence>MKIGKILRENRSFRFYWASISFSHISGIMFNVISAYILLLHSPTFYSLVAGATMLMGSLIRFPAGYISDIVDRKRALTITRLSQAVLILAPIVSTNFIVVSFVGFNLLTSLNGPLSAGLVQSVMEKKQIIGGTSLNSLTISFSSITGGVISLLYPYLGITAFLIVAAAMRALTALFIGNMTTGKVPRTREKVKVATSLIIFPVMIFSFLDVIPIMMNSLVFVSSPLEPSIALVSLLTTLGNGLGALLSGEKMTEHGLAKWTSVGSIVLAGVLMAIALSPLVVVYALLVLRGFLSSIQSISVRSDLRSRIPNNVMGRTWGLITTISSTLASFLALSYSAIVGIVGTRFPVLLLGLALLSAGILMLYRGSNSKKNPGAFRSRDSVEEESSSSTK</sequence>
<evidence type="ECO:0000256" key="1">
    <source>
        <dbReference type="ARBA" id="ARBA00004651"/>
    </source>
</evidence>
<comment type="subcellular location">
    <subcellularLocation>
        <location evidence="1">Cell membrane</location>
        <topology evidence="1">Multi-pass membrane protein</topology>
    </subcellularLocation>
</comment>
<gene>
    <name evidence="8" type="ORF">DFR87_08425</name>
</gene>
<dbReference type="PANTHER" id="PTHR23513">
    <property type="entry name" value="INTEGRAL MEMBRANE EFFLUX PROTEIN-RELATED"/>
    <property type="match status" value="1"/>
</dbReference>
<keyword evidence="9" id="KW-1185">Reference proteome</keyword>
<evidence type="ECO:0000313" key="8">
    <source>
        <dbReference type="EMBL" id="AWR99709.1"/>
    </source>
</evidence>
<name>A0A2U9IUI2_9CREN</name>
<keyword evidence="5 7" id="KW-0472">Membrane</keyword>
<dbReference type="PANTHER" id="PTHR23513:SF6">
    <property type="entry name" value="MAJOR FACILITATOR SUPERFAMILY ASSOCIATED DOMAIN-CONTAINING PROTEIN"/>
    <property type="match status" value="1"/>
</dbReference>
<dbReference type="InterPro" id="IPR011701">
    <property type="entry name" value="MFS"/>
</dbReference>
<reference evidence="9" key="2">
    <citation type="submission" date="2020-03" db="EMBL/GenBank/DDBJ databases">
        <title>Complete Genome Sequences of Extremely Thermoacidophilic, Metal-Mobilizing Type-Strain Members of the Archaeal Family Sulfolobaceae: Acidianus brierleyi DSM-1651T, Acidianus sulfidivorans DSM-18786T, Metallosphaera hakonensis DSM-7519T, and Metallosphaera prunae DSM-10039T.</title>
        <authorList>
            <person name="Counts J.A."/>
            <person name="Kelly R.M."/>
        </authorList>
    </citation>
    <scope>NUCLEOTIDE SEQUENCE [LARGE SCALE GENOMIC DNA]</scope>
    <source>
        <strain evidence="9">HO1-1</strain>
    </source>
</reference>
<feature type="transmembrane region" description="Helical" evidence="7">
    <location>
        <begin position="85"/>
        <end position="108"/>
    </location>
</feature>
<dbReference type="RefSeq" id="WP_110369323.1">
    <property type="nucleotide sequence ID" value="NZ_CP029287.2"/>
</dbReference>
<evidence type="ECO:0000256" key="6">
    <source>
        <dbReference type="SAM" id="MobiDB-lite"/>
    </source>
</evidence>
<dbReference type="AlphaFoldDB" id="A0A2U9IUI2"/>
<keyword evidence="2" id="KW-1003">Cell membrane</keyword>
<dbReference type="KEGG" id="mhk:DFR87_08425"/>